<name>A0A0P6YHK0_9CHLR</name>
<proteinExistence type="predicted"/>
<evidence type="ECO:0000256" key="5">
    <source>
        <dbReference type="ARBA" id="ARBA00023136"/>
    </source>
</evidence>
<evidence type="ECO:0000256" key="1">
    <source>
        <dbReference type="ARBA" id="ARBA00004651"/>
    </source>
</evidence>
<sequence>MSRAEENEMQSVKKSTSEIRRGVYVFIFLAVLTVLEYYVGTHEGPAVILWAIALLKAAVVIQFYMHLMRVFRSREEH</sequence>
<feature type="transmembrane region" description="Helical" evidence="6">
    <location>
        <begin position="21"/>
        <end position="40"/>
    </location>
</feature>
<reference evidence="7 8" key="1">
    <citation type="submission" date="2015-07" db="EMBL/GenBank/DDBJ databases">
        <title>Whole genome sequence of Thermanaerothrix daxensis DSM 23592.</title>
        <authorList>
            <person name="Hemp J."/>
            <person name="Ward L.M."/>
            <person name="Pace L.A."/>
            <person name="Fischer W.W."/>
        </authorList>
    </citation>
    <scope>NUCLEOTIDE SEQUENCE [LARGE SCALE GENOMIC DNA]</scope>
    <source>
        <strain evidence="7 8">GNS-1</strain>
    </source>
</reference>
<evidence type="ECO:0000313" key="7">
    <source>
        <dbReference type="EMBL" id="KPL84445.1"/>
    </source>
</evidence>
<evidence type="ECO:0000313" key="8">
    <source>
        <dbReference type="Proteomes" id="UP000050544"/>
    </source>
</evidence>
<gene>
    <name evidence="7" type="ORF">SE15_04895</name>
</gene>
<evidence type="ECO:0000256" key="4">
    <source>
        <dbReference type="ARBA" id="ARBA00022989"/>
    </source>
</evidence>
<evidence type="ECO:0000256" key="3">
    <source>
        <dbReference type="ARBA" id="ARBA00022692"/>
    </source>
</evidence>
<keyword evidence="8" id="KW-1185">Reference proteome</keyword>
<protein>
    <recommendedName>
        <fullName evidence="9">Cytochrome C oxidase subunit IV</fullName>
    </recommendedName>
</protein>
<keyword evidence="5 6" id="KW-0472">Membrane</keyword>
<accession>A0A0P6YHK0</accession>
<keyword evidence="3 6" id="KW-0812">Transmembrane</keyword>
<dbReference type="Pfam" id="PF03626">
    <property type="entry name" value="COX4_pro"/>
    <property type="match status" value="1"/>
</dbReference>
<dbReference type="GO" id="GO:0005886">
    <property type="term" value="C:plasma membrane"/>
    <property type="evidence" value="ECO:0007669"/>
    <property type="project" value="UniProtKB-SubCell"/>
</dbReference>
<evidence type="ECO:0000256" key="2">
    <source>
        <dbReference type="ARBA" id="ARBA00022475"/>
    </source>
</evidence>
<organism evidence="7 8">
    <name type="scientific">Thermanaerothrix daxensis</name>
    <dbReference type="NCBI Taxonomy" id="869279"/>
    <lineage>
        <taxon>Bacteria</taxon>
        <taxon>Bacillati</taxon>
        <taxon>Chloroflexota</taxon>
        <taxon>Anaerolineae</taxon>
        <taxon>Anaerolineales</taxon>
        <taxon>Anaerolineaceae</taxon>
        <taxon>Thermanaerothrix</taxon>
    </lineage>
</organism>
<comment type="caution">
    <text evidence="7">The sequence shown here is derived from an EMBL/GenBank/DDBJ whole genome shotgun (WGS) entry which is preliminary data.</text>
</comment>
<dbReference type="EMBL" id="LGKO01000002">
    <property type="protein sequence ID" value="KPL84445.1"/>
    <property type="molecule type" value="Genomic_DNA"/>
</dbReference>
<dbReference type="AlphaFoldDB" id="A0A0P6YHK0"/>
<evidence type="ECO:0008006" key="9">
    <source>
        <dbReference type="Google" id="ProtNLM"/>
    </source>
</evidence>
<keyword evidence="4 6" id="KW-1133">Transmembrane helix</keyword>
<comment type="subcellular location">
    <subcellularLocation>
        <location evidence="1">Cell membrane</location>
        <topology evidence="1">Multi-pass membrane protein</topology>
    </subcellularLocation>
</comment>
<keyword evidence="2" id="KW-1003">Cell membrane</keyword>
<feature type="transmembrane region" description="Helical" evidence="6">
    <location>
        <begin position="46"/>
        <end position="65"/>
    </location>
</feature>
<dbReference type="STRING" id="869279.SE15_04895"/>
<evidence type="ECO:0000256" key="6">
    <source>
        <dbReference type="SAM" id="Phobius"/>
    </source>
</evidence>
<dbReference type="Proteomes" id="UP000050544">
    <property type="component" value="Unassembled WGS sequence"/>
</dbReference>
<dbReference type="InterPro" id="IPR005171">
    <property type="entry name" value="Cyt_c_oxidase_su4_prok"/>
</dbReference>